<protein>
    <submittedName>
        <fullName evidence="1">Uncharacterized protein</fullName>
    </submittedName>
</protein>
<proteinExistence type="predicted"/>
<dbReference type="AlphaFoldDB" id="A0A919UIQ3"/>
<dbReference type="EMBL" id="BONQ01000204">
    <property type="protein sequence ID" value="GIG52930.1"/>
    <property type="molecule type" value="Genomic_DNA"/>
</dbReference>
<keyword evidence="2" id="KW-1185">Reference proteome</keyword>
<evidence type="ECO:0000313" key="1">
    <source>
        <dbReference type="EMBL" id="GIG52930.1"/>
    </source>
</evidence>
<comment type="caution">
    <text evidence="1">The sequence shown here is derived from an EMBL/GenBank/DDBJ whole genome shotgun (WGS) entry which is preliminary data.</text>
</comment>
<organism evidence="1 2">
    <name type="scientific">Dactylosporangium siamense</name>
    <dbReference type="NCBI Taxonomy" id="685454"/>
    <lineage>
        <taxon>Bacteria</taxon>
        <taxon>Bacillati</taxon>
        <taxon>Actinomycetota</taxon>
        <taxon>Actinomycetes</taxon>
        <taxon>Micromonosporales</taxon>
        <taxon>Micromonosporaceae</taxon>
        <taxon>Dactylosporangium</taxon>
    </lineage>
</organism>
<evidence type="ECO:0000313" key="2">
    <source>
        <dbReference type="Proteomes" id="UP000660611"/>
    </source>
</evidence>
<gene>
    <name evidence="1" type="ORF">Dsi01nite_109710</name>
</gene>
<sequence length="102" mass="11326">MWQCQTDHEIPIVGGVDRGAKTHRQQSVLEAIEGTFPHRQYHHPPAIRAKLRRVGSIKLGDEHGADPGRRTVEDPARAHIGRAVRPTTKNLDCHPAQGTDES</sequence>
<name>A0A919UIQ3_9ACTN</name>
<reference evidence="1" key="1">
    <citation type="submission" date="2021-01" db="EMBL/GenBank/DDBJ databases">
        <title>Whole genome shotgun sequence of Dactylosporangium siamense NBRC 106093.</title>
        <authorList>
            <person name="Komaki H."/>
            <person name="Tamura T."/>
        </authorList>
    </citation>
    <scope>NUCLEOTIDE SEQUENCE</scope>
    <source>
        <strain evidence="1">NBRC 106093</strain>
    </source>
</reference>
<accession>A0A919UIQ3</accession>
<dbReference type="Proteomes" id="UP000660611">
    <property type="component" value="Unassembled WGS sequence"/>
</dbReference>